<feature type="coiled-coil region" evidence="13">
    <location>
        <begin position="232"/>
        <end position="262"/>
    </location>
</feature>
<dbReference type="Gene3D" id="6.10.340.10">
    <property type="match status" value="1"/>
</dbReference>
<evidence type="ECO:0000256" key="7">
    <source>
        <dbReference type="ARBA" id="ARBA00022741"/>
    </source>
</evidence>
<dbReference type="InterPro" id="IPR003661">
    <property type="entry name" value="HisK_dim/P_dom"/>
</dbReference>
<evidence type="ECO:0000259" key="15">
    <source>
        <dbReference type="PROSITE" id="PS50109"/>
    </source>
</evidence>
<gene>
    <name evidence="17" type="ORF">G3574_00475</name>
</gene>
<dbReference type="InterPro" id="IPR003594">
    <property type="entry name" value="HATPase_dom"/>
</dbReference>
<dbReference type="CDD" id="cd00075">
    <property type="entry name" value="HATPase"/>
    <property type="match status" value="1"/>
</dbReference>
<evidence type="ECO:0000256" key="3">
    <source>
        <dbReference type="ARBA" id="ARBA00012438"/>
    </source>
</evidence>
<dbReference type="EC" id="2.7.13.3" evidence="3"/>
<dbReference type="Pfam" id="PF00512">
    <property type="entry name" value="HisKA"/>
    <property type="match status" value="1"/>
</dbReference>
<dbReference type="SMART" id="SM00388">
    <property type="entry name" value="HisKA"/>
    <property type="match status" value="1"/>
</dbReference>
<dbReference type="Gene3D" id="1.10.287.130">
    <property type="match status" value="1"/>
</dbReference>
<accession>A0A6B3SFE1</accession>
<dbReference type="PRINTS" id="PR00344">
    <property type="entry name" value="BCTRLSENSOR"/>
</dbReference>
<sequence length="441" mass="47502">MKSIRATLSASLLAAALLTALVLGAVTYRFTLRENEALFDDQLRQIALSLRDHGFTLPSPAAGANEDESSQVVVQIWTLSGAIVYLSDARNPVPNRAVAGFADMVTDQGKWRVFGLPAGDRIIQVAQPLDLRRDLAAAAALRSLLPLLAFAFLMALLIWWLVARSLLPLRRLAEEVSRRDAKSLDKVTAQHLPAEIEPLAGALNAMLERLRRAFARQRAFVADAAHELRSPLAALKIQLQLLERARDDAARAEARARLAEGMDRAAHLVDQLLAAARTDPDDAASAFEETDLAEAVREVIAALHVVAEQKGIEIALEAPERLQLAGDPQALTMLARNLIDNAIRYTPAGGQVMVRLSSAQGHVELVVEDSGPGIPEADRPRAFDRFYRGTGETQGGSGLGLAIVKNVVDMHRAAIKLGVSTMGGLKVEVTFPQDAAPGFSA</sequence>
<dbReference type="SUPFAM" id="SSF47384">
    <property type="entry name" value="Homodimeric domain of signal transducing histidine kinase"/>
    <property type="match status" value="1"/>
</dbReference>
<dbReference type="EMBL" id="JAAIVB010000003">
    <property type="protein sequence ID" value="NEX59541.1"/>
    <property type="molecule type" value="Genomic_DNA"/>
</dbReference>
<dbReference type="InterPro" id="IPR005467">
    <property type="entry name" value="His_kinase_dom"/>
</dbReference>
<dbReference type="PANTHER" id="PTHR45436">
    <property type="entry name" value="SENSOR HISTIDINE KINASE YKOH"/>
    <property type="match status" value="1"/>
</dbReference>
<dbReference type="AlphaFoldDB" id="A0A6B3SFE1"/>
<evidence type="ECO:0000256" key="5">
    <source>
        <dbReference type="ARBA" id="ARBA00022679"/>
    </source>
</evidence>
<comment type="catalytic activity">
    <reaction evidence="1">
        <text>ATP + protein L-histidine = ADP + protein N-phospho-L-histidine.</text>
        <dbReference type="EC" id="2.7.13.3"/>
    </reaction>
</comment>
<evidence type="ECO:0000256" key="2">
    <source>
        <dbReference type="ARBA" id="ARBA00004429"/>
    </source>
</evidence>
<evidence type="ECO:0000256" key="13">
    <source>
        <dbReference type="SAM" id="Coils"/>
    </source>
</evidence>
<reference evidence="17 18" key="1">
    <citation type="submission" date="2020-02" db="EMBL/GenBank/DDBJ databases">
        <authorList>
            <person name="Kim M.K."/>
        </authorList>
    </citation>
    <scope>NUCLEOTIDE SEQUENCE [LARGE SCALE GENOMIC DNA]</scope>
    <source>
        <strain evidence="17 18">17J57-3</strain>
    </source>
</reference>
<dbReference type="RefSeq" id="WP_163959784.1">
    <property type="nucleotide sequence ID" value="NZ_JAAIVB010000003.1"/>
</dbReference>
<dbReference type="InterPro" id="IPR003660">
    <property type="entry name" value="HAMP_dom"/>
</dbReference>
<dbReference type="SMART" id="SM00304">
    <property type="entry name" value="HAMP"/>
    <property type="match status" value="1"/>
</dbReference>
<dbReference type="Gene3D" id="3.30.565.10">
    <property type="entry name" value="Histidine kinase-like ATPase, C-terminal domain"/>
    <property type="match status" value="1"/>
</dbReference>
<keyword evidence="7" id="KW-0547">Nucleotide-binding</keyword>
<dbReference type="PROSITE" id="PS50885">
    <property type="entry name" value="HAMP"/>
    <property type="match status" value="1"/>
</dbReference>
<dbReference type="Pfam" id="PF02518">
    <property type="entry name" value="HATPase_c"/>
    <property type="match status" value="1"/>
</dbReference>
<keyword evidence="12 14" id="KW-0472">Membrane</keyword>
<dbReference type="Pfam" id="PF08521">
    <property type="entry name" value="2CSK_N"/>
    <property type="match status" value="1"/>
</dbReference>
<keyword evidence="8" id="KW-0418">Kinase</keyword>
<name>A0A6B3SFE1_9BURK</name>
<dbReference type="InterPro" id="IPR036097">
    <property type="entry name" value="HisK_dim/P_sf"/>
</dbReference>
<evidence type="ECO:0000256" key="6">
    <source>
        <dbReference type="ARBA" id="ARBA00022692"/>
    </source>
</evidence>
<dbReference type="InterPro" id="IPR050428">
    <property type="entry name" value="TCS_sensor_his_kinase"/>
</dbReference>
<dbReference type="InterPro" id="IPR036890">
    <property type="entry name" value="HATPase_C_sf"/>
</dbReference>
<evidence type="ECO:0000256" key="12">
    <source>
        <dbReference type="ARBA" id="ARBA00023136"/>
    </source>
</evidence>
<protein>
    <recommendedName>
        <fullName evidence="3">histidine kinase</fullName>
        <ecNumber evidence="3">2.7.13.3</ecNumber>
    </recommendedName>
</protein>
<organism evidence="17 18">
    <name type="scientific">Noviherbaspirillum galbum</name>
    <dbReference type="NCBI Taxonomy" id="2709383"/>
    <lineage>
        <taxon>Bacteria</taxon>
        <taxon>Pseudomonadati</taxon>
        <taxon>Pseudomonadota</taxon>
        <taxon>Betaproteobacteria</taxon>
        <taxon>Burkholderiales</taxon>
        <taxon>Oxalobacteraceae</taxon>
        <taxon>Noviherbaspirillum</taxon>
    </lineage>
</organism>
<keyword evidence="10 14" id="KW-1133">Transmembrane helix</keyword>
<dbReference type="FunFam" id="3.30.565.10:FF:000006">
    <property type="entry name" value="Sensor histidine kinase WalK"/>
    <property type="match status" value="1"/>
</dbReference>
<dbReference type="PANTHER" id="PTHR45436:SF14">
    <property type="entry name" value="SENSOR PROTEIN QSEC"/>
    <property type="match status" value="1"/>
</dbReference>
<evidence type="ECO:0000259" key="16">
    <source>
        <dbReference type="PROSITE" id="PS50885"/>
    </source>
</evidence>
<keyword evidence="6 14" id="KW-0812">Transmembrane</keyword>
<dbReference type="SMART" id="SM00387">
    <property type="entry name" value="HATPase_c"/>
    <property type="match status" value="1"/>
</dbReference>
<evidence type="ECO:0000256" key="9">
    <source>
        <dbReference type="ARBA" id="ARBA00022840"/>
    </source>
</evidence>
<evidence type="ECO:0000256" key="1">
    <source>
        <dbReference type="ARBA" id="ARBA00000085"/>
    </source>
</evidence>
<keyword evidence="18" id="KW-1185">Reference proteome</keyword>
<feature type="domain" description="HAMP" evidence="16">
    <location>
        <begin position="163"/>
        <end position="215"/>
    </location>
</feature>
<dbReference type="Pfam" id="PF00672">
    <property type="entry name" value="HAMP"/>
    <property type="match status" value="1"/>
</dbReference>
<evidence type="ECO:0000256" key="11">
    <source>
        <dbReference type="ARBA" id="ARBA00023012"/>
    </source>
</evidence>
<keyword evidence="5" id="KW-0808">Transferase</keyword>
<evidence type="ECO:0000256" key="8">
    <source>
        <dbReference type="ARBA" id="ARBA00022777"/>
    </source>
</evidence>
<feature type="domain" description="Histidine kinase" evidence="15">
    <location>
        <begin position="223"/>
        <end position="435"/>
    </location>
</feature>
<dbReference type="PROSITE" id="PS50109">
    <property type="entry name" value="HIS_KIN"/>
    <property type="match status" value="1"/>
</dbReference>
<dbReference type="SUPFAM" id="SSF55874">
    <property type="entry name" value="ATPase domain of HSP90 chaperone/DNA topoisomerase II/histidine kinase"/>
    <property type="match status" value="1"/>
</dbReference>
<keyword evidence="9" id="KW-0067">ATP-binding</keyword>
<proteinExistence type="predicted"/>
<evidence type="ECO:0000256" key="4">
    <source>
        <dbReference type="ARBA" id="ARBA00022553"/>
    </source>
</evidence>
<dbReference type="GO" id="GO:0005524">
    <property type="term" value="F:ATP binding"/>
    <property type="evidence" value="ECO:0007669"/>
    <property type="project" value="UniProtKB-KW"/>
</dbReference>
<keyword evidence="11" id="KW-0902">Two-component regulatory system</keyword>
<comment type="subcellular location">
    <subcellularLocation>
        <location evidence="2">Cell inner membrane</location>
        <topology evidence="2">Multi-pass membrane protein</topology>
    </subcellularLocation>
</comment>
<evidence type="ECO:0000256" key="14">
    <source>
        <dbReference type="SAM" id="Phobius"/>
    </source>
</evidence>
<dbReference type="InterPro" id="IPR013727">
    <property type="entry name" value="2CSK_N"/>
</dbReference>
<evidence type="ECO:0000256" key="10">
    <source>
        <dbReference type="ARBA" id="ARBA00022989"/>
    </source>
</evidence>
<dbReference type="GO" id="GO:0000155">
    <property type="term" value="F:phosphorelay sensor kinase activity"/>
    <property type="evidence" value="ECO:0007669"/>
    <property type="project" value="InterPro"/>
</dbReference>
<feature type="transmembrane region" description="Helical" evidence="14">
    <location>
        <begin position="143"/>
        <end position="162"/>
    </location>
</feature>
<evidence type="ECO:0000313" key="17">
    <source>
        <dbReference type="EMBL" id="NEX59541.1"/>
    </source>
</evidence>
<dbReference type="InterPro" id="IPR004358">
    <property type="entry name" value="Sig_transdc_His_kin-like_C"/>
</dbReference>
<dbReference type="GO" id="GO:0005886">
    <property type="term" value="C:plasma membrane"/>
    <property type="evidence" value="ECO:0007669"/>
    <property type="project" value="UniProtKB-SubCell"/>
</dbReference>
<dbReference type="CDD" id="cd00082">
    <property type="entry name" value="HisKA"/>
    <property type="match status" value="1"/>
</dbReference>
<keyword evidence="4" id="KW-0597">Phosphoprotein</keyword>
<comment type="caution">
    <text evidence="17">The sequence shown here is derived from an EMBL/GenBank/DDBJ whole genome shotgun (WGS) entry which is preliminary data.</text>
</comment>
<keyword evidence="13" id="KW-0175">Coiled coil</keyword>
<dbReference type="Proteomes" id="UP000482155">
    <property type="component" value="Unassembled WGS sequence"/>
</dbReference>
<evidence type="ECO:0000313" key="18">
    <source>
        <dbReference type="Proteomes" id="UP000482155"/>
    </source>
</evidence>